<feature type="domain" description="Amidohydrolase 3" evidence="1">
    <location>
        <begin position="44"/>
        <end position="503"/>
    </location>
</feature>
<evidence type="ECO:0000313" key="3">
    <source>
        <dbReference type="Proteomes" id="UP000001495"/>
    </source>
</evidence>
<dbReference type="InterPro" id="IPR050378">
    <property type="entry name" value="Metallo-dep_Hydrolases_sf"/>
</dbReference>
<dbReference type="Proteomes" id="UP000001495">
    <property type="component" value="Chromosome"/>
</dbReference>
<dbReference type="PANTHER" id="PTHR11647">
    <property type="entry name" value="HYDRANTOINASE/DIHYDROPYRIMIDINASE FAMILY MEMBER"/>
    <property type="match status" value="1"/>
</dbReference>
<dbReference type="InterPro" id="IPR032466">
    <property type="entry name" value="Metal_Hydrolase"/>
</dbReference>
<proteinExistence type="predicted"/>
<dbReference type="Pfam" id="PF07969">
    <property type="entry name" value="Amidohydro_3"/>
    <property type="match status" value="1"/>
</dbReference>
<dbReference type="FunFam" id="2.30.40.10:FF:000064">
    <property type="entry name" value="Formylmethanofuran dehydrogenase subunit A"/>
    <property type="match status" value="1"/>
</dbReference>
<dbReference type="PIRSF" id="PIRSF006453">
    <property type="entry name" value="FwdA"/>
    <property type="match status" value="1"/>
</dbReference>
<accession>C7P615</accession>
<dbReference type="PANTHER" id="PTHR11647:SF1">
    <property type="entry name" value="COLLAPSIN RESPONSE MEDIATOR PROTEIN"/>
    <property type="match status" value="1"/>
</dbReference>
<dbReference type="CDD" id="cd01304">
    <property type="entry name" value="FMDH_A"/>
    <property type="match status" value="1"/>
</dbReference>
<dbReference type="KEGG" id="mfe:Mefer_0155"/>
<dbReference type="InterPro" id="IPR053635">
    <property type="entry name" value="Metallo-hydrolase_FwdA/FmdA"/>
</dbReference>
<dbReference type="InterPro" id="IPR012027">
    <property type="entry name" value="Formylmethanofuran_DH_asu"/>
</dbReference>
<dbReference type="InterPro" id="IPR011059">
    <property type="entry name" value="Metal-dep_hydrolase_composite"/>
</dbReference>
<dbReference type="SUPFAM" id="SSF51556">
    <property type="entry name" value="Metallo-dependent hydrolases"/>
    <property type="match status" value="1"/>
</dbReference>
<dbReference type="Gene3D" id="3.20.20.140">
    <property type="entry name" value="Metal-dependent hydrolases"/>
    <property type="match status" value="1"/>
</dbReference>
<gene>
    <name evidence="2" type="ordered locus">Mefer_0155</name>
</gene>
<evidence type="ECO:0000259" key="1">
    <source>
        <dbReference type="Pfam" id="PF07969"/>
    </source>
</evidence>
<dbReference type="HOGENOM" id="CLU_035587_0_0_2"/>
<protein>
    <submittedName>
        <fullName evidence="2">Formylmethanofuran dehydrogenase subunit A</fullName>
    </submittedName>
</protein>
<dbReference type="InterPro" id="IPR013108">
    <property type="entry name" value="Amidohydro_3"/>
</dbReference>
<organism evidence="2 3">
    <name type="scientific">Methanocaldococcus fervens (strain DSM 4213 / JCM 15782 / AG86)</name>
    <name type="common">Methanococcus fervens</name>
    <dbReference type="NCBI Taxonomy" id="573064"/>
    <lineage>
        <taxon>Archaea</taxon>
        <taxon>Methanobacteriati</taxon>
        <taxon>Methanobacteriota</taxon>
        <taxon>Methanomada group</taxon>
        <taxon>Methanococci</taxon>
        <taxon>Methanococcales</taxon>
        <taxon>Methanocaldococcaceae</taxon>
        <taxon>Methanocaldococcus</taxon>
    </lineage>
</organism>
<dbReference type="AlphaFoldDB" id="C7P615"/>
<keyword evidence="3" id="KW-1185">Reference proteome</keyword>
<dbReference type="eggNOG" id="arCOG04461">
    <property type="taxonomic scope" value="Archaea"/>
</dbReference>
<dbReference type="NCBIfam" id="NF042911">
    <property type="entry name" value="FMH_DH_FwdA"/>
    <property type="match status" value="1"/>
</dbReference>
<dbReference type="STRING" id="573064.Mefer_0155"/>
<dbReference type="SUPFAM" id="SSF51338">
    <property type="entry name" value="Composite domain of metallo-dependent hydrolases"/>
    <property type="match status" value="2"/>
</dbReference>
<dbReference type="NCBIfam" id="TIGR03121">
    <property type="entry name" value="one_C_dehyd_A"/>
    <property type="match status" value="1"/>
</dbReference>
<dbReference type="EMBL" id="CP001696">
    <property type="protein sequence ID" value="ACV23997.1"/>
    <property type="molecule type" value="Genomic_DNA"/>
</dbReference>
<dbReference type="GO" id="GO:0016810">
    <property type="term" value="F:hydrolase activity, acting on carbon-nitrogen (but not peptide) bonds"/>
    <property type="evidence" value="ECO:0007669"/>
    <property type="project" value="InterPro"/>
</dbReference>
<evidence type="ECO:0000313" key="2">
    <source>
        <dbReference type="EMBL" id="ACV23997.1"/>
    </source>
</evidence>
<reference evidence="2" key="1">
    <citation type="submission" date="2009-08" db="EMBL/GenBank/DDBJ databases">
        <title>Complete sequence of chromosome of Methanocaldococcus fervens AG86.</title>
        <authorList>
            <consortium name="US DOE Joint Genome Institute"/>
            <person name="Lucas S."/>
            <person name="Copeland A."/>
            <person name="Lapidus A."/>
            <person name="Glavina del Rio T."/>
            <person name="Tice H."/>
            <person name="Bruce D."/>
            <person name="Goodwin L."/>
            <person name="Pitluck S."/>
            <person name="Chertkov O."/>
            <person name="Detter J.C."/>
            <person name="Han C."/>
            <person name="Tapia R."/>
            <person name="Larimer F."/>
            <person name="Land M."/>
            <person name="Hauser L."/>
            <person name="Kyrpides N."/>
            <person name="Ovchinnikova G."/>
            <person name="Lupa-Sieprawska M."/>
            <person name="Whitman W.B."/>
        </authorList>
    </citation>
    <scope>NUCLEOTIDE SEQUENCE [LARGE SCALE GENOMIC DNA]</scope>
    <source>
        <strain evidence="2">AG86</strain>
    </source>
</reference>
<dbReference type="Gene3D" id="2.30.40.10">
    <property type="entry name" value="Urease, subunit C, domain 1"/>
    <property type="match status" value="1"/>
</dbReference>
<sequence>MVIMMEYIIKNGIVYDPLNGVNGEKMDICVKDGKIVESVSDKAKVIDASGCVVMPGGIDSHSHIAGAKVNVGRIFRPEDSKMEVYAKKGLRSGTGFSVPSTYKTGYQYSEMGYTTVIEAAMPPLIARHTHEEFMETPQIDKAAMPLFGNNWMVMEYLKEGDIKACAAFVAWMLKTVKGFAIKIVNPGGTEAWGWGKNVHSIDDPVPYFDITPREIIRGLAQVNELLGLPHSIHVHPNNLGHPGNWETTLETMKCVEGIEAKPRVGERETTFYNTHLQFHSYGGTSWKDFESKALEIAEYVNKSKHVVVDVGQVTLDETTTMTADGPMEYDLHMTNGLKWANCDVELETGSGVVPFIYSPKGPVYSVQWAIGLELFLNIDTDKVMLTTDHPNAGPFTRYPRVIAWLMSKKYRDEWLYNKVHKWAQQRSHVADADKEYDLYEIAKVTRANQAKVLGLSETKGHLGVGAEADIAIYAIDPEEKDGKKIEKAFRYAKYVLKGGEVVVKDGNIVKEIFGDTMYLDVQVGEDLMNEVLKDVEEKFRSYYSVNLENYPVSEEYANSWRVIKIDATDIN</sequence>
<name>C7P615_METFA</name>